<reference evidence="1" key="1">
    <citation type="journal article" date="2021" name="Nat. Commun.">
        <title>Genetic determinants of endophytism in the Arabidopsis root mycobiome.</title>
        <authorList>
            <person name="Mesny F."/>
            <person name="Miyauchi S."/>
            <person name="Thiergart T."/>
            <person name="Pickel B."/>
            <person name="Atanasova L."/>
            <person name="Karlsson M."/>
            <person name="Huettel B."/>
            <person name="Barry K.W."/>
            <person name="Haridas S."/>
            <person name="Chen C."/>
            <person name="Bauer D."/>
            <person name="Andreopoulos W."/>
            <person name="Pangilinan J."/>
            <person name="LaButti K."/>
            <person name="Riley R."/>
            <person name="Lipzen A."/>
            <person name="Clum A."/>
            <person name="Drula E."/>
            <person name="Henrissat B."/>
            <person name="Kohler A."/>
            <person name="Grigoriev I.V."/>
            <person name="Martin F.M."/>
            <person name="Hacquard S."/>
        </authorList>
    </citation>
    <scope>NUCLEOTIDE SEQUENCE</scope>
    <source>
        <strain evidence="1">MPI-CAGE-AT-0016</strain>
    </source>
</reference>
<dbReference type="OrthoDB" id="4191831at2759"/>
<dbReference type="Proteomes" id="UP000813385">
    <property type="component" value="Unassembled WGS sequence"/>
</dbReference>
<comment type="caution">
    <text evidence="1">The sequence shown here is derived from an EMBL/GenBank/DDBJ whole genome shotgun (WGS) entry which is preliminary data.</text>
</comment>
<organism evidence="1 2">
    <name type="scientific">Plectosphaerella cucumerina</name>
    <dbReference type="NCBI Taxonomy" id="40658"/>
    <lineage>
        <taxon>Eukaryota</taxon>
        <taxon>Fungi</taxon>
        <taxon>Dikarya</taxon>
        <taxon>Ascomycota</taxon>
        <taxon>Pezizomycotina</taxon>
        <taxon>Sordariomycetes</taxon>
        <taxon>Hypocreomycetidae</taxon>
        <taxon>Glomerellales</taxon>
        <taxon>Plectosphaerellaceae</taxon>
        <taxon>Plectosphaerella</taxon>
    </lineage>
</organism>
<keyword evidence="2" id="KW-1185">Reference proteome</keyword>
<dbReference type="AlphaFoldDB" id="A0A8K0XAM1"/>
<evidence type="ECO:0000313" key="1">
    <source>
        <dbReference type="EMBL" id="KAH7376760.1"/>
    </source>
</evidence>
<proteinExistence type="predicted"/>
<name>A0A8K0XAM1_9PEZI</name>
<sequence>MAWLSPLDLVSSARTNSSLHLPAIDALYTDTEFVWLPKSPKSPKILHMLRTLLDRPELAKYIQTIKITHEECKRKGRGTSWAFDHSRPKLVHTCPVQSAELDSIKLRNALITSARVPTENINNWMTSILKGNADSIMALIVALSPNIKEIVFASFEASGKWQFLAKMFQQTLSASLQNNAQRFERLRHVLIEPNLHGNKENFTRDGNSVLSLFYLPNLQTLSISVPNSDGFSWPMSTAPSSLKLTSLKLHRSFRYKWLYHPVFDIPLNFYEVDLDEIVAAIVAAPCRKTLVDLRIDATREKRRDWATWMDTRQFPIIIKGSLSALKLLPNIKSLWLPFAFVAGMGFGAFTQLTPGSISTILPRQIENLVLADDFPISVDYLWEQKDILSAFEAELDNTDFVAQFKKLKSVTLPHCTAPLVAPESAASRKTLERLREKCDFRVSTLYNPMEYHDIHVKYFIRGVFCEW</sequence>
<protein>
    <submittedName>
        <fullName evidence="1">Uncharacterized protein</fullName>
    </submittedName>
</protein>
<dbReference type="EMBL" id="JAGPXD010000001">
    <property type="protein sequence ID" value="KAH7376760.1"/>
    <property type="molecule type" value="Genomic_DNA"/>
</dbReference>
<accession>A0A8K0XAM1</accession>
<gene>
    <name evidence="1" type="ORF">B0T11DRAFT_294209</name>
</gene>
<evidence type="ECO:0000313" key="2">
    <source>
        <dbReference type="Proteomes" id="UP000813385"/>
    </source>
</evidence>